<keyword evidence="3" id="KW-1185">Reference proteome</keyword>
<keyword evidence="1" id="KW-0732">Signal</keyword>
<comment type="caution">
    <text evidence="2">The sequence shown here is derived from an EMBL/GenBank/DDBJ whole genome shotgun (WGS) entry which is preliminary data.</text>
</comment>
<dbReference type="Proteomes" id="UP001176961">
    <property type="component" value="Unassembled WGS sequence"/>
</dbReference>
<proteinExistence type="predicted"/>
<organism evidence="2 3">
    <name type="scientific">Cylicocyclus nassatus</name>
    <name type="common">Nematode worm</name>
    <dbReference type="NCBI Taxonomy" id="53992"/>
    <lineage>
        <taxon>Eukaryota</taxon>
        <taxon>Metazoa</taxon>
        <taxon>Ecdysozoa</taxon>
        <taxon>Nematoda</taxon>
        <taxon>Chromadorea</taxon>
        <taxon>Rhabditida</taxon>
        <taxon>Rhabditina</taxon>
        <taxon>Rhabditomorpha</taxon>
        <taxon>Strongyloidea</taxon>
        <taxon>Strongylidae</taxon>
        <taxon>Cylicocyclus</taxon>
    </lineage>
</organism>
<evidence type="ECO:0000313" key="3">
    <source>
        <dbReference type="Proteomes" id="UP001176961"/>
    </source>
</evidence>
<dbReference type="EMBL" id="CATQJL010000223">
    <property type="protein sequence ID" value="CAJ0599354.1"/>
    <property type="molecule type" value="Genomic_DNA"/>
</dbReference>
<dbReference type="AlphaFoldDB" id="A0AA36GWE9"/>
<feature type="chain" id="PRO_5041294332" evidence="1">
    <location>
        <begin position="19"/>
        <end position="200"/>
    </location>
</feature>
<feature type="signal peptide" evidence="1">
    <location>
        <begin position="1"/>
        <end position="18"/>
    </location>
</feature>
<evidence type="ECO:0000256" key="1">
    <source>
        <dbReference type="SAM" id="SignalP"/>
    </source>
</evidence>
<sequence length="200" mass="23343">MKLLSSVAVFFAVIPVSPVIVDWPAERPLICQFFLRRGHMYIHHTDDTKRSEDDYSGIAVLVDVNEIVFGRLPFHNARNKSKRETSNILFQTARGSQEADNYFLLIADRYRLERKNWKDGYNNKKNCKMVQFHFSVPMLIKKNATDPNSPKFVGTYNVIRDKLYYTDDDKERVVHVDLKKKFDSGYVSTDGFEVLCVHNR</sequence>
<evidence type="ECO:0000313" key="2">
    <source>
        <dbReference type="EMBL" id="CAJ0599354.1"/>
    </source>
</evidence>
<protein>
    <submittedName>
        <fullName evidence="2">Uncharacterized protein</fullName>
    </submittedName>
</protein>
<name>A0AA36GWE9_CYLNA</name>
<gene>
    <name evidence="2" type="ORF">CYNAS_LOCUS11337</name>
</gene>
<accession>A0AA36GWE9</accession>
<reference evidence="2" key="1">
    <citation type="submission" date="2023-07" db="EMBL/GenBank/DDBJ databases">
        <authorList>
            <consortium name="CYATHOMIX"/>
        </authorList>
    </citation>
    <scope>NUCLEOTIDE SEQUENCE</scope>
    <source>
        <strain evidence="2">N/A</strain>
    </source>
</reference>